<dbReference type="InParanoid" id="A0A0V1B0V4"/>
<protein>
    <submittedName>
        <fullName evidence="1">Uncharacterized protein</fullName>
    </submittedName>
</protein>
<evidence type="ECO:0000313" key="2">
    <source>
        <dbReference type="Proteomes" id="UP000054776"/>
    </source>
</evidence>
<accession>A0A0V1B0V4</accession>
<sequence length="81" mass="9613">MKAFVIENYDILDEIFFQLFPYEPQMRGNVMNNAEYFPVRLPTFANSAKCVEMLPLQETSETKERKILTNKMKLNETMKEN</sequence>
<comment type="caution">
    <text evidence="1">The sequence shown here is derived from an EMBL/GenBank/DDBJ whole genome shotgun (WGS) entry which is preliminary data.</text>
</comment>
<dbReference type="AlphaFoldDB" id="A0A0V1B0V4"/>
<dbReference type="EMBL" id="JYDH01000136">
    <property type="protein sequence ID" value="KRY30623.1"/>
    <property type="molecule type" value="Genomic_DNA"/>
</dbReference>
<evidence type="ECO:0000313" key="1">
    <source>
        <dbReference type="EMBL" id="KRY30623.1"/>
    </source>
</evidence>
<gene>
    <name evidence="1" type="ORF">T01_16101</name>
</gene>
<dbReference type="Proteomes" id="UP000054776">
    <property type="component" value="Unassembled WGS sequence"/>
</dbReference>
<name>A0A0V1B0V4_TRISP</name>
<keyword evidence="2" id="KW-1185">Reference proteome</keyword>
<organism evidence="1 2">
    <name type="scientific">Trichinella spiralis</name>
    <name type="common">Trichina worm</name>
    <dbReference type="NCBI Taxonomy" id="6334"/>
    <lineage>
        <taxon>Eukaryota</taxon>
        <taxon>Metazoa</taxon>
        <taxon>Ecdysozoa</taxon>
        <taxon>Nematoda</taxon>
        <taxon>Enoplea</taxon>
        <taxon>Dorylaimia</taxon>
        <taxon>Trichinellida</taxon>
        <taxon>Trichinellidae</taxon>
        <taxon>Trichinella</taxon>
    </lineage>
</organism>
<proteinExistence type="predicted"/>
<reference evidence="1 2" key="1">
    <citation type="submission" date="2015-01" db="EMBL/GenBank/DDBJ databases">
        <title>Evolution of Trichinella species and genotypes.</title>
        <authorList>
            <person name="Korhonen P.K."/>
            <person name="Edoardo P."/>
            <person name="Giuseppe L.R."/>
            <person name="Gasser R.B."/>
        </authorList>
    </citation>
    <scope>NUCLEOTIDE SEQUENCE [LARGE SCALE GENOMIC DNA]</scope>
    <source>
        <strain evidence="1">ISS3</strain>
    </source>
</reference>